<dbReference type="EMBL" id="JAQMWT010000447">
    <property type="protein sequence ID" value="KAJ8601152.1"/>
    <property type="molecule type" value="Genomic_DNA"/>
</dbReference>
<evidence type="ECO:0000259" key="4">
    <source>
        <dbReference type="PROSITE" id="PS50118"/>
    </source>
</evidence>
<dbReference type="CDD" id="cd00084">
    <property type="entry name" value="HMG-box_SF"/>
    <property type="match status" value="2"/>
</dbReference>
<dbReference type="PANTHER" id="PTHR48112">
    <property type="entry name" value="HIGH MOBILITY GROUP PROTEIN DSP1"/>
    <property type="match status" value="1"/>
</dbReference>
<evidence type="ECO:0000313" key="5">
    <source>
        <dbReference type="EMBL" id="KAJ8601152.1"/>
    </source>
</evidence>
<feature type="DNA-binding region" description="HMG box" evidence="2">
    <location>
        <begin position="49"/>
        <end position="121"/>
    </location>
</feature>
<keyword evidence="1 2" id="KW-0238">DNA-binding</keyword>
<keyword evidence="2" id="KW-0539">Nucleus</keyword>
<dbReference type="GO" id="GO:0006357">
    <property type="term" value="P:regulation of transcription by RNA polymerase II"/>
    <property type="evidence" value="ECO:0007669"/>
    <property type="project" value="TreeGrafter"/>
</dbReference>
<name>A0AAD7XH19_9STRA</name>
<dbReference type="Proteomes" id="UP001230188">
    <property type="component" value="Unassembled WGS sequence"/>
</dbReference>
<dbReference type="PANTHER" id="PTHR48112:SF22">
    <property type="entry name" value="MITOCHONDRIAL TRANSCRIPTION FACTOR A, ISOFORM B"/>
    <property type="match status" value="1"/>
</dbReference>
<dbReference type="InterPro" id="IPR036910">
    <property type="entry name" value="HMG_box_dom_sf"/>
</dbReference>
<evidence type="ECO:0000256" key="3">
    <source>
        <dbReference type="SAM" id="MobiDB-lite"/>
    </source>
</evidence>
<dbReference type="PROSITE" id="PS50118">
    <property type="entry name" value="HMG_BOX_2"/>
    <property type="match status" value="1"/>
</dbReference>
<dbReference type="SMART" id="SM00398">
    <property type="entry name" value="HMG"/>
    <property type="match status" value="2"/>
</dbReference>
<protein>
    <recommendedName>
        <fullName evidence="4">HMG box domain-containing protein</fullName>
    </recommendedName>
</protein>
<dbReference type="Pfam" id="PF09011">
    <property type="entry name" value="HMG_box_2"/>
    <property type="match status" value="1"/>
</dbReference>
<feature type="domain" description="HMG box" evidence="4">
    <location>
        <begin position="49"/>
        <end position="121"/>
    </location>
</feature>
<feature type="region of interest" description="Disordered" evidence="3">
    <location>
        <begin position="24"/>
        <end position="51"/>
    </location>
</feature>
<sequence length="191" mass="21471">MNLVALRRFARPLAAGMRGFSTTTVGMPETEAGEPVAGAESTLTKPPKPPTRKTAYNVFMADVLKTITLDKDELAEGSKQQVRMRKAAKQWKGMSDADKSKYVLEAQKANAQYVKDKAEYVRLYGEPVRKKKGIEKVKKLNGYNLFFQSTSQDFPDLNFTEKVAAISSLWKQLDENEKKTWNEKAKTSRVG</sequence>
<reference evidence="5" key="1">
    <citation type="submission" date="2023-01" db="EMBL/GenBank/DDBJ databases">
        <title>Metagenome sequencing of chrysophaentin producing Chrysophaeum taylorii.</title>
        <authorList>
            <person name="Davison J."/>
            <person name="Bewley C."/>
        </authorList>
    </citation>
    <scope>NUCLEOTIDE SEQUENCE</scope>
    <source>
        <strain evidence="5">NIES-1699</strain>
    </source>
</reference>
<dbReference type="GO" id="GO:0005634">
    <property type="term" value="C:nucleus"/>
    <property type="evidence" value="ECO:0007669"/>
    <property type="project" value="UniProtKB-UniRule"/>
</dbReference>
<proteinExistence type="predicted"/>
<dbReference type="AlphaFoldDB" id="A0AAD7XH19"/>
<accession>A0AAD7XH19</accession>
<keyword evidence="6" id="KW-1185">Reference proteome</keyword>
<dbReference type="Pfam" id="PF00505">
    <property type="entry name" value="HMG_box"/>
    <property type="match status" value="1"/>
</dbReference>
<evidence type="ECO:0000256" key="2">
    <source>
        <dbReference type="PROSITE-ProRule" id="PRU00267"/>
    </source>
</evidence>
<dbReference type="Gene3D" id="1.10.30.10">
    <property type="entry name" value="High mobility group box domain"/>
    <property type="match status" value="2"/>
</dbReference>
<dbReference type="SUPFAM" id="SSF47095">
    <property type="entry name" value="HMG-box"/>
    <property type="match status" value="2"/>
</dbReference>
<dbReference type="InterPro" id="IPR009071">
    <property type="entry name" value="HMG_box_dom"/>
</dbReference>
<organism evidence="5 6">
    <name type="scientific">Chrysophaeum taylorii</name>
    <dbReference type="NCBI Taxonomy" id="2483200"/>
    <lineage>
        <taxon>Eukaryota</taxon>
        <taxon>Sar</taxon>
        <taxon>Stramenopiles</taxon>
        <taxon>Ochrophyta</taxon>
        <taxon>Pelagophyceae</taxon>
        <taxon>Pelagomonadales</taxon>
        <taxon>Pelagomonadaceae</taxon>
        <taxon>Chrysophaeum</taxon>
    </lineage>
</organism>
<gene>
    <name evidence="5" type="ORF">CTAYLR_008486</name>
</gene>
<dbReference type="GO" id="GO:0003677">
    <property type="term" value="F:DNA binding"/>
    <property type="evidence" value="ECO:0007669"/>
    <property type="project" value="UniProtKB-UniRule"/>
</dbReference>
<evidence type="ECO:0000256" key="1">
    <source>
        <dbReference type="ARBA" id="ARBA00023125"/>
    </source>
</evidence>
<dbReference type="InterPro" id="IPR050342">
    <property type="entry name" value="HMGB"/>
</dbReference>
<comment type="caution">
    <text evidence="5">The sequence shown here is derived from an EMBL/GenBank/DDBJ whole genome shotgun (WGS) entry which is preliminary data.</text>
</comment>
<evidence type="ECO:0000313" key="6">
    <source>
        <dbReference type="Proteomes" id="UP001230188"/>
    </source>
</evidence>